<keyword evidence="2" id="KW-0808">Transferase</keyword>
<dbReference type="Gene3D" id="3.40.50.150">
    <property type="entry name" value="Vaccinia Virus protein VP39"/>
    <property type="match status" value="1"/>
</dbReference>
<keyword evidence="3" id="KW-0949">S-adenosyl-L-methionine</keyword>
<feature type="domain" description="DUF7059" evidence="5">
    <location>
        <begin position="28"/>
        <end position="113"/>
    </location>
</feature>
<evidence type="ECO:0000256" key="2">
    <source>
        <dbReference type="ARBA" id="ARBA00022679"/>
    </source>
</evidence>
<name>A0A9X1QP05_9CORY</name>
<dbReference type="CDD" id="cd02440">
    <property type="entry name" value="AdoMet_MTases"/>
    <property type="match status" value="1"/>
</dbReference>
<feature type="domain" description="DUF7782" evidence="6">
    <location>
        <begin position="402"/>
        <end position="527"/>
    </location>
</feature>
<evidence type="ECO:0000313" key="8">
    <source>
        <dbReference type="Proteomes" id="UP001139336"/>
    </source>
</evidence>
<dbReference type="GO" id="GO:0008170">
    <property type="term" value="F:N-methyltransferase activity"/>
    <property type="evidence" value="ECO:0007669"/>
    <property type="project" value="UniProtKB-ARBA"/>
</dbReference>
<organism evidence="7 8">
    <name type="scientific">Corynebacterium uropygiale</name>
    <dbReference type="NCBI Taxonomy" id="1775911"/>
    <lineage>
        <taxon>Bacteria</taxon>
        <taxon>Bacillati</taxon>
        <taxon>Actinomycetota</taxon>
        <taxon>Actinomycetes</taxon>
        <taxon>Mycobacteriales</taxon>
        <taxon>Corynebacteriaceae</taxon>
        <taxon>Corynebacterium</taxon>
    </lineage>
</organism>
<evidence type="ECO:0000256" key="1">
    <source>
        <dbReference type="ARBA" id="ARBA00022603"/>
    </source>
</evidence>
<dbReference type="InterPro" id="IPR055487">
    <property type="entry name" value="DUF7059"/>
</dbReference>
<dbReference type="GO" id="GO:0032259">
    <property type="term" value="P:methylation"/>
    <property type="evidence" value="ECO:0007669"/>
    <property type="project" value="UniProtKB-KW"/>
</dbReference>
<accession>A0A9X1QP05</accession>
<dbReference type="RefSeq" id="WP_236118288.1">
    <property type="nucleotide sequence ID" value="NZ_JAKGSI010000002.1"/>
</dbReference>
<reference evidence="7" key="1">
    <citation type="submission" date="2022-01" db="EMBL/GenBank/DDBJ databases">
        <title>Corynebacterium sp. nov isolated from isolated from the feces of the greater white-fronted geese (Anser albifrons) at Poyang Lake, PR China.</title>
        <authorList>
            <person name="Liu Q."/>
        </authorList>
    </citation>
    <scope>NUCLEOTIDE SEQUENCE</scope>
    <source>
        <strain evidence="7">JCM 32435</strain>
    </source>
</reference>
<dbReference type="GO" id="GO:0008757">
    <property type="term" value="F:S-adenosylmethionine-dependent methyltransferase activity"/>
    <property type="evidence" value="ECO:0007669"/>
    <property type="project" value="UniProtKB-ARBA"/>
</dbReference>
<dbReference type="Proteomes" id="UP001139336">
    <property type="component" value="Unassembled WGS sequence"/>
</dbReference>
<dbReference type="InterPro" id="IPR029063">
    <property type="entry name" value="SAM-dependent_MTases_sf"/>
</dbReference>
<dbReference type="SUPFAM" id="SSF53335">
    <property type="entry name" value="S-adenosyl-L-methionine-dependent methyltransferases"/>
    <property type="match status" value="1"/>
</dbReference>
<evidence type="ECO:0000259" key="4">
    <source>
        <dbReference type="Pfam" id="PF05175"/>
    </source>
</evidence>
<dbReference type="Pfam" id="PF25004">
    <property type="entry name" value="DUF7782"/>
    <property type="match status" value="1"/>
</dbReference>
<dbReference type="PANTHER" id="PTHR43464">
    <property type="entry name" value="METHYLTRANSFERASE"/>
    <property type="match status" value="1"/>
</dbReference>
<dbReference type="AlphaFoldDB" id="A0A9X1QP05"/>
<dbReference type="InterPro" id="IPR007848">
    <property type="entry name" value="Small_mtfrase_dom"/>
</dbReference>
<dbReference type="InterPro" id="IPR002052">
    <property type="entry name" value="DNA_methylase_N6_adenine_CS"/>
</dbReference>
<dbReference type="EMBL" id="JAKGSI010000002">
    <property type="protein sequence ID" value="MCF4006491.1"/>
    <property type="molecule type" value="Genomic_DNA"/>
</dbReference>
<feature type="domain" description="Methyltransferase small" evidence="4">
    <location>
        <begin position="159"/>
        <end position="290"/>
    </location>
</feature>
<evidence type="ECO:0000313" key="7">
    <source>
        <dbReference type="EMBL" id="MCF4006491.1"/>
    </source>
</evidence>
<dbReference type="GO" id="GO:0003676">
    <property type="term" value="F:nucleic acid binding"/>
    <property type="evidence" value="ECO:0007669"/>
    <property type="project" value="InterPro"/>
</dbReference>
<dbReference type="InterPro" id="IPR056684">
    <property type="entry name" value="DUF7782"/>
</dbReference>
<dbReference type="PANTHER" id="PTHR43464:SF19">
    <property type="entry name" value="UBIQUINONE BIOSYNTHESIS O-METHYLTRANSFERASE, MITOCHONDRIAL"/>
    <property type="match status" value="1"/>
</dbReference>
<keyword evidence="8" id="KW-1185">Reference proteome</keyword>
<evidence type="ECO:0000256" key="3">
    <source>
        <dbReference type="ARBA" id="ARBA00022691"/>
    </source>
</evidence>
<dbReference type="PROSITE" id="PS00092">
    <property type="entry name" value="N6_MTASE"/>
    <property type="match status" value="1"/>
</dbReference>
<evidence type="ECO:0000259" key="6">
    <source>
        <dbReference type="Pfam" id="PF25004"/>
    </source>
</evidence>
<protein>
    <submittedName>
        <fullName evidence="7">Class I SAM-dependent methyltransferase</fullName>
    </submittedName>
</protein>
<gene>
    <name evidence="7" type="ORF">L1O03_04745</name>
</gene>
<evidence type="ECO:0000259" key="5">
    <source>
        <dbReference type="Pfam" id="PF23186"/>
    </source>
</evidence>
<dbReference type="Pfam" id="PF23186">
    <property type="entry name" value="DUF7059"/>
    <property type="match status" value="1"/>
</dbReference>
<proteinExistence type="predicted"/>
<sequence>MTSSQDHTTLGDDAERWVPALVARFRADGYDSDGLLDLLGPTTMATLHRGEPGAVRYRCARRLREDPSLKRRVQWVRLLILGDSMASDELVALLGEELTADVRAATILRPSPEDPSSLQAGIDIRPHIIDGAQHWVFSDRDASFTRHVPGRDHVLGVGAASLSLLDATPTTPTGRVLDLGCGSGIQTLGQWRCAREIVATDVHPPALAFARATCLAAPQEDAPSLSVRCGSWFEPVAGELFDRIVANPPFVVATPTVGHVYRDSGFDLDGATERVIQGACEHLAEDGQAFLLGAWVDTESTPWQQRVASWMPEQGVTAWVIQRDLVDPELYVGTWIADEGLDVRDPAAQQRTQEWLEHFERAGVRGIGMGIIAIERIGDAPSEVLAEDLPQGMSDPLAPEIEEYFERVRWLREQTPDSLLDARYRLRPGLAKEDIALPDEESGMGFQRATLRITRTDGPRFSHEIDEALLSILSGLHPQGMTLRDVLQLWATVHGVDPQARSPEGSSVEEDVRAAVVDCVRHGMILPEV</sequence>
<dbReference type="Pfam" id="PF05175">
    <property type="entry name" value="MTS"/>
    <property type="match status" value="1"/>
</dbReference>
<comment type="caution">
    <text evidence="7">The sequence shown here is derived from an EMBL/GenBank/DDBJ whole genome shotgun (WGS) entry which is preliminary data.</text>
</comment>
<keyword evidence="1 7" id="KW-0489">Methyltransferase</keyword>